<accession>A0ABR0SJ71</accession>
<evidence type="ECO:0000259" key="8">
    <source>
        <dbReference type="Pfam" id="PF20684"/>
    </source>
</evidence>
<dbReference type="PANTHER" id="PTHR33048">
    <property type="entry name" value="PTH11-LIKE INTEGRAL MEMBRANE PROTEIN (AFU_ORTHOLOGUE AFUA_5G11245)"/>
    <property type="match status" value="1"/>
</dbReference>
<keyword evidence="10" id="KW-1185">Reference proteome</keyword>
<evidence type="ECO:0000256" key="5">
    <source>
        <dbReference type="ARBA" id="ARBA00038359"/>
    </source>
</evidence>
<dbReference type="PANTHER" id="PTHR33048:SF124">
    <property type="entry name" value="INTEGRAL MEMBRANE PROTEIN"/>
    <property type="match status" value="1"/>
</dbReference>
<evidence type="ECO:0000313" key="9">
    <source>
        <dbReference type="EMBL" id="KAK5992199.1"/>
    </source>
</evidence>
<dbReference type="Proteomes" id="UP001338125">
    <property type="component" value="Unassembled WGS sequence"/>
</dbReference>
<evidence type="ECO:0000256" key="4">
    <source>
        <dbReference type="ARBA" id="ARBA00023136"/>
    </source>
</evidence>
<feature type="domain" description="Rhodopsin" evidence="8">
    <location>
        <begin position="50"/>
        <end position="290"/>
    </location>
</feature>
<feature type="transmembrane region" description="Helical" evidence="7">
    <location>
        <begin position="145"/>
        <end position="167"/>
    </location>
</feature>
<gene>
    <name evidence="9" type="ORF">PT974_05600</name>
</gene>
<comment type="subcellular location">
    <subcellularLocation>
        <location evidence="1">Membrane</location>
        <topology evidence="1">Multi-pass membrane protein</topology>
    </subcellularLocation>
</comment>
<feature type="region of interest" description="Disordered" evidence="6">
    <location>
        <begin position="347"/>
        <end position="375"/>
    </location>
</feature>
<keyword evidence="2 7" id="KW-0812">Transmembrane</keyword>
<sequence>MTTIDGVLVAMPPPEGYVVNFNNPKRQSVMSIYVISGIGMVLAAFMMGQRLYVKARIRRKLGVDDLLLVITWLGTLAIQGLIIFSIVDGFLGVHAWEIPFDKMQKFALYAGYLNSIVYTVPTTLAKIVILLFFRDINNPQKWYKYSVWGMIFVVGASGVAILFASTLSCHPFEKNYDLLLAEVGDCIDRKAMYQATAGLGVATDVLIFLIPVPMVLSLKMSRSKKVGLLIMFAVGSATVITSMVRLALLISSLNELDQTWGGGPICLWVCVEANLLIMCASLSTLNQFIKVVAPKLVSSIHESTKKGSKSVSSHRHELHTFGSGAPKGRAYYNRFDDNDLVTDTIIDIEGHPPKSSGDVASQTSNDDGSDRGIVQTKETHVYYEYS</sequence>
<evidence type="ECO:0000313" key="10">
    <source>
        <dbReference type="Proteomes" id="UP001338125"/>
    </source>
</evidence>
<evidence type="ECO:0000256" key="6">
    <source>
        <dbReference type="SAM" id="MobiDB-lite"/>
    </source>
</evidence>
<evidence type="ECO:0000256" key="2">
    <source>
        <dbReference type="ARBA" id="ARBA00022692"/>
    </source>
</evidence>
<proteinExistence type="inferred from homology"/>
<organism evidence="9 10">
    <name type="scientific">Cladobotryum mycophilum</name>
    <dbReference type="NCBI Taxonomy" id="491253"/>
    <lineage>
        <taxon>Eukaryota</taxon>
        <taxon>Fungi</taxon>
        <taxon>Dikarya</taxon>
        <taxon>Ascomycota</taxon>
        <taxon>Pezizomycotina</taxon>
        <taxon>Sordariomycetes</taxon>
        <taxon>Hypocreomycetidae</taxon>
        <taxon>Hypocreales</taxon>
        <taxon>Hypocreaceae</taxon>
        <taxon>Cladobotryum</taxon>
    </lineage>
</organism>
<feature type="transmembrane region" description="Helical" evidence="7">
    <location>
        <begin position="107"/>
        <end position="133"/>
    </location>
</feature>
<dbReference type="Pfam" id="PF20684">
    <property type="entry name" value="Fung_rhodopsin"/>
    <property type="match status" value="1"/>
</dbReference>
<dbReference type="InterPro" id="IPR052337">
    <property type="entry name" value="SAT4-like"/>
</dbReference>
<feature type="transmembrane region" description="Helical" evidence="7">
    <location>
        <begin position="228"/>
        <end position="250"/>
    </location>
</feature>
<feature type="transmembrane region" description="Helical" evidence="7">
    <location>
        <begin position="30"/>
        <end position="53"/>
    </location>
</feature>
<evidence type="ECO:0000256" key="7">
    <source>
        <dbReference type="SAM" id="Phobius"/>
    </source>
</evidence>
<name>A0ABR0SJ71_9HYPO</name>
<reference evidence="9 10" key="1">
    <citation type="submission" date="2024-01" db="EMBL/GenBank/DDBJ databases">
        <title>Complete genome of Cladobotryum mycophilum ATHUM6906.</title>
        <authorList>
            <person name="Christinaki A.C."/>
            <person name="Myridakis A.I."/>
            <person name="Kouvelis V.N."/>
        </authorList>
    </citation>
    <scope>NUCLEOTIDE SEQUENCE [LARGE SCALE GENOMIC DNA]</scope>
    <source>
        <strain evidence="9 10">ATHUM6906</strain>
    </source>
</reference>
<keyword evidence="3 7" id="KW-1133">Transmembrane helix</keyword>
<keyword evidence="4 7" id="KW-0472">Membrane</keyword>
<comment type="similarity">
    <text evidence="5">Belongs to the SAT4 family.</text>
</comment>
<comment type="caution">
    <text evidence="9">The sequence shown here is derived from an EMBL/GenBank/DDBJ whole genome shotgun (WGS) entry which is preliminary data.</text>
</comment>
<dbReference type="EMBL" id="JAVFKD010000012">
    <property type="protein sequence ID" value="KAK5992199.1"/>
    <property type="molecule type" value="Genomic_DNA"/>
</dbReference>
<protein>
    <recommendedName>
        <fullName evidence="8">Rhodopsin domain-containing protein</fullName>
    </recommendedName>
</protein>
<dbReference type="InterPro" id="IPR049326">
    <property type="entry name" value="Rhodopsin_dom_fungi"/>
</dbReference>
<feature type="transmembrane region" description="Helical" evidence="7">
    <location>
        <begin position="65"/>
        <end position="87"/>
    </location>
</feature>
<feature type="transmembrane region" description="Helical" evidence="7">
    <location>
        <begin position="262"/>
        <end position="285"/>
    </location>
</feature>
<evidence type="ECO:0000256" key="3">
    <source>
        <dbReference type="ARBA" id="ARBA00022989"/>
    </source>
</evidence>
<feature type="transmembrane region" description="Helical" evidence="7">
    <location>
        <begin position="197"/>
        <end position="216"/>
    </location>
</feature>
<evidence type="ECO:0000256" key="1">
    <source>
        <dbReference type="ARBA" id="ARBA00004141"/>
    </source>
</evidence>